<protein>
    <submittedName>
        <fullName evidence="1">13267_t:CDS:1</fullName>
    </submittedName>
</protein>
<keyword evidence="2" id="KW-1185">Reference proteome</keyword>
<sequence>LLRSRGWNIVALNGQIELLRSRGRNIVGQLVNINVIFSTWLSQGYDSIKSLLMIGALSEQSTDEHSNSEMIEKNLEELKKKLT</sequence>
<reference evidence="1" key="1">
    <citation type="submission" date="2021-06" db="EMBL/GenBank/DDBJ databases">
        <authorList>
            <person name="Kallberg Y."/>
            <person name="Tangrot J."/>
            <person name="Rosling A."/>
        </authorList>
    </citation>
    <scope>NUCLEOTIDE SEQUENCE</scope>
    <source>
        <strain evidence="1">MA453B</strain>
    </source>
</reference>
<dbReference type="EMBL" id="CAJVPY010036405">
    <property type="protein sequence ID" value="CAG8801951.1"/>
    <property type="molecule type" value="Genomic_DNA"/>
</dbReference>
<feature type="non-terminal residue" evidence="1">
    <location>
        <position position="1"/>
    </location>
</feature>
<feature type="non-terminal residue" evidence="1">
    <location>
        <position position="83"/>
    </location>
</feature>
<proteinExistence type="predicted"/>
<organism evidence="1 2">
    <name type="scientific">Dentiscutata erythropus</name>
    <dbReference type="NCBI Taxonomy" id="1348616"/>
    <lineage>
        <taxon>Eukaryota</taxon>
        <taxon>Fungi</taxon>
        <taxon>Fungi incertae sedis</taxon>
        <taxon>Mucoromycota</taxon>
        <taxon>Glomeromycotina</taxon>
        <taxon>Glomeromycetes</taxon>
        <taxon>Diversisporales</taxon>
        <taxon>Gigasporaceae</taxon>
        <taxon>Dentiscutata</taxon>
    </lineage>
</organism>
<dbReference type="Proteomes" id="UP000789405">
    <property type="component" value="Unassembled WGS sequence"/>
</dbReference>
<gene>
    <name evidence="1" type="ORF">DERYTH_LOCUS23566</name>
</gene>
<accession>A0A9N9JZU5</accession>
<dbReference type="AlphaFoldDB" id="A0A9N9JZU5"/>
<evidence type="ECO:0000313" key="1">
    <source>
        <dbReference type="EMBL" id="CAG8801951.1"/>
    </source>
</evidence>
<comment type="caution">
    <text evidence="1">The sequence shown here is derived from an EMBL/GenBank/DDBJ whole genome shotgun (WGS) entry which is preliminary data.</text>
</comment>
<name>A0A9N9JZU5_9GLOM</name>
<evidence type="ECO:0000313" key="2">
    <source>
        <dbReference type="Proteomes" id="UP000789405"/>
    </source>
</evidence>